<accession>A0A921Z0A1</accession>
<dbReference type="Pfam" id="PF06585">
    <property type="entry name" value="JHBP"/>
    <property type="match status" value="1"/>
</dbReference>
<organism evidence="5 6">
    <name type="scientific">Manduca sexta</name>
    <name type="common">Tobacco hawkmoth</name>
    <name type="synonym">Tobacco hornworm</name>
    <dbReference type="NCBI Taxonomy" id="7130"/>
    <lineage>
        <taxon>Eukaryota</taxon>
        <taxon>Metazoa</taxon>
        <taxon>Ecdysozoa</taxon>
        <taxon>Arthropoda</taxon>
        <taxon>Hexapoda</taxon>
        <taxon>Insecta</taxon>
        <taxon>Pterygota</taxon>
        <taxon>Neoptera</taxon>
        <taxon>Endopterygota</taxon>
        <taxon>Lepidoptera</taxon>
        <taxon>Glossata</taxon>
        <taxon>Ditrysia</taxon>
        <taxon>Bombycoidea</taxon>
        <taxon>Sphingidae</taxon>
        <taxon>Sphinginae</taxon>
        <taxon>Sphingini</taxon>
        <taxon>Manduca</taxon>
    </lineage>
</organism>
<reference evidence="5" key="2">
    <citation type="submission" date="2020-12" db="EMBL/GenBank/DDBJ databases">
        <authorList>
            <person name="Kanost M."/>
        </authorList>
    </citation>
    <scope>NUCLEOTIDE SEQUENCE</scope>
</reference>
<evidence type="ECO:0000256" key="3">
    <source>
        <dbReference type="ARBA" id="ARBA00060902"/>
    </source>
</evidence>
<reference evidence="5" key="1">
    <citation type="journal article" date="2016" name="Insect Biochem. Mol. Biol.">
        <title>Multifaceted biological insights from a draft genome sequence of the tobacco hornworm moth, Manduca sexta.</title>
        <authorList>
            <person name="Kanost M.R."/>
            <person name="Arrese E.L."/>
            <person name="Cao X."/>
            <person name="Chen Y.R."/>
            <person name="Chellapilla S."/>
            <person name="Goldsmith M.R."/>
            <person name="Grosse-Wilde E."/>
            <person name="Heckel D.G."/>
            <person name="Herndon N."/>
            <person name="Jiang H."/>
            <person name="Papanicolaou A."/>
            <person name="Qu J."/>
            <person name="Soulages J.L."/>
            <person name="Vogel H."/>
            <person name="Walters J."/>
            <person name="Waterhouse R.M."/>
            <person name="Ahn S.J."/>
            <person name="Almeida F.C."/>
            <person name="An C."/>
            <person name="Aqrawi P."/>
            <person name="Bretschneider A."/>
            <person name="Bryant W.B."/>
            <person name="Bucks S."/>
            <person name="Chao H."/>
            <person name="Chevignon G."/>
            <person name="Christen J.M."/>
            <person name="Clarke D.F."/>
            <person name="Dittmer N.T."/>
            <person name="Ferguson L.C.F."/>
            <person name="Garavelou S."/>
            <person name="Gordon K.H.J."/>
            <person name="Gunaratna R.T."/>
            <person name="Han Y."/>
            <person name="Hauser F."/>
            <person name="He Y."/>
            <person name="Heidel-Fischer H."/>
            <person name="Hirsh A."/>
            <person name="Hu Y."/>
            <person name="Jiang H."/>
            <person name="Kalra D."/>
            <person name="Klinner C."/>
            <person name="Konig C."/>
            <person name="Kovar C."/>
            <person name="Kroll A.R."/>
            <person name="Kuwar S.S."/>
            <person name="Lee S.L."/>
            <person name="Lehman R."/>
            <person name="Li K."/>
            <person name="Li Z."/>
            <person name="Liang H."/>
            <person name="Lovelace S."/>
            <person name="Lu Z."/>
            <person name="Mansfield J.H."/>
            <person name="McCulloch K.J."/>
            <person name="Mathew T."/>
            <person name="Morton B."/>
            <person name="Muzny D.M."/>
            <person name="Neunemann D."/>
            <person name="Ongeri F."/>
            <person name="Pauchet Y."/>
            <person name="Pu L.L."/>
            <person name="Pyrousis I."/>
            <person name="Rao X.J."/>
            <person name="Redding A."/>
            <person name="Roesel C."/>
            <person name="Sanchez-Gracia A."/>
            <person name="Schaack S."/>
            <person name="Shukla A."/>
            <person name="Tetreau G."/>
            <person name="Wang Y."/>
            <person name="Xiong G.H."/>
            <person name="Traut W."/>
            <person name="Walsh T.K."/>
            <person name="Worley K.C."/>
            <person name="Wu D."/>
            <person name="Wu W."/>
            <person name="Wu Y.Q."/>
            <person name="Zhang X."/>
            <person name="Zou Z."/>
            <person name="Zucker H."/>
            <person name="Briscoe A.D."/>
            <person name="Burmester T."/>
            <person name="Clem R.J."/>
            <person name="Feyereisen R."/>
            <person name="Grimmelikhuijzen C.J.P."/>
            <person name="Hamodrakas S.J."/>
            <person name="Hansson B.S."/>
            <person name="Huguet E."/>
            <person name="Jermiin L.S."/>
            <person name="Lan Q."/>
            <person name="Lehman H.K."/>
            <person name="Lorenzen M."/>
            <person name="Merzendorfer H."/>
            <person name="Michalopoulos I."/>
            <person name="Morton D.B."/>
            <person name="Muthukrishnan S."/>
            <person name="Oakeshott J.G."/>
            <person name="Palmer W."/>
            <person name="Park Y."/>
            <person name="Passarelli A.L."/>
            <person name="Rozas J."/>
            <person name="Schwartz L.M."/>
            <person name="Smith W."/>
            <person name="Southgate A."/>
            <person name="Vilcinskas A."/>
            <person name="Vogt R."/>
            <person name="Wang P."/>
            <person name="Werren J."/>
            <person name="Yu X.Q."/>
            <person name="Zhou J.J."/>
            <person name="Brown S.J."/>
            <person name="Scherer S.E."/>
            <person name="Richards S."/>
            <person name="Blissard G.W."/>
        </authorList>
    </citation>
    <scope>NUCLEOTIDE SEQUENCE</scope>
</reference>
<dbReference type="FunFam" id="3.15.10.30:FF:000001">
    <property type="entry name" value="Takeout-like protein 1"/>
    <property type="match status" value="1"/>
</dbReference>
<keyword evidence="1 4" id="KW-0732">Signal</keyword>
<comment type="similarity">
    <text evidence="3">Belongs to the TO family.</text>
</comment>
<proteinExistence type="inferred from homology"/>
<dbReference type="GO" id="GO:0005615">
    <property type="term" value="C:extracellular space"/>
    <property type="evidence" value="ECO:0007669"/>
    <property type="project" value="TreeGrafter"/>
</dbReference>
<feature type="signal peptide" evidence="4">
    <location>
        <begin position="1"/>
        <end position="23"/>
    </location>
</feature>
<evidence type="ECO:0000313" key="5">
    <source>
        <dbReference type="EMBL" id="KAG6448014.1"/>
    </source>
</evidence>
<protein>
    <submittedName>
        <fullName evidence="5">Uncharacterized protein</fullName>
    </submittedName>
</protein>
<dbReference type="Proteomes" id="UP000791440">
    <property type="component" value="Unassembled WGS sequence"/>
</dbReference>
<dbReference type="SMART" id="SM00700">
    <property type="entry name" value="JHBP"/>
    <property type="match status" value="1"/>
</dbReference>
<keyword evidence="2" id="KW-0090">Biological rhythms</keyword>
<evidence type="ECO:0000256" key="2">
    <source>
        <dbReference type="ARBA" id="ARBA00023108"/>
    </source>
</evidence>
<gene>
    <name evidence="5" type="ORF">O3G_MSEX005286</name>
</gene>
<evidence type="ECO:0000313" key="6">
    <source>
        <dbReference type="Proteomes" id="UP000791440"/>
    </source>
</evidence>
<dbReference type="InterPro" id="IPR010562">
    <property type="entry name" value="Haemolymph_juvenile_hormone-bd"/>
</dbReference>
<evidence type="ECO:0000256" key="1">
    <source>
        <dbReference type="ARBA" id="ARBA00022729"/>
    </source>
</evidence>
<evidence type="ECO:0000256" key="4">
    <source>
        <dbReference type="SAM" id="SignalP"/>
    </source>
</evidence>
<name>A0A921Z0A1_MANSE</name>
<dbReference type="PANTHER" id="PTHR11008:SF39">
    <property type="entry name" value="CIRCADIAN CLOCK-CONTROLLED PROTEIN-LIKE PROTEIN"/>
    <property type="match status" value="1"/>
</dbReference>
<keyword evidence="6" id="KW-1185">Reference proteome</keyword>
<dbReference type="Gene3D" id="3.15.10.30">
    <property type="entry name" value="Haemolymph juvenile hormone binding protein"/>
    <property type="match status" value="1"/>
</dbReference>
<dbReference type="OrthoDB" id="8185902at2759"/>
<sequence>MSSINKLVATVVVVLCLTDGGLFKKIPDYIPVCKRDPATVDACVIKSIETLRPKLAEGIPELNVPALDPFYIPEIAAINTQNTQVRAVGKDVKVSGGGNFTIKSLQINLDNLSFKVRVRFPKLFFKGQYLLDTKIILPLSGKGALSAEAVKCDAEFTIKSELYDKEGVQYLRFVSITSDINIKDYSIKLEGLFNGDKVLGQAANEAINQNRGEFLKMTKPSLESTVNKLLLDISNKVVDDLPLDDLFPKQ</sequence>
<dbReference type="PANTHER" id="PTHR11008">
    <property type="entry name" value="PROTEIN TAKEOUT-LIKE PROTEIN"/>
    <property type="match status" value="1"/>
</dbReference>
<dbReference type="EMBL" id="JH668351">
    <property type="protein sequence ID" value="KAG6448014.1"/>
    <property type="molecule type" value="Genomic_DNA"/>
</dbReference>
<feature type="chain" id="PRO_5037908381" evidence="4">
    <location>
        <begin position="24"/>
        <end position="250"/>
    </location>
</feature>
<comment type="caution">
    <text evidence="5">The sequence shown here is derived from an EMBL/GenBank/DDBJ whole genome shotgun (WGS) entry which is preliminary data.</text>
</comment>
<dbReference type="GO" id="GO:0007623">
    <property type="term" value="P:circadian rhythm"/>
    <property type="evidence" value="ECO:0007669"/>
    <property type="project" value="UniProtKB-ARBA"/>
</dbReference>
<dbReference type="InterPro" id="IPR038606">
    <property type="entry name" value="To_sf"/>
</dbReference>
<dbReference type="AlphaFoldDB" id="A0A921Z0A1"/>